<dbReference type="PROSITE" id="PS51379">
    <property type="entry name" value="4FE4S_FER_2"/>
    <property type="match status" value="1"/>
</dbReference>
<dbReference type="EMBL" id="ABFC01000350">
    <property type="protein sequence ID" value="EFA29079.1"/>
    <property type="molecule type" value="Genomic_DNA"/>
</dbReference>
<organism evidence="3">
    <name type="scientific">Haemophilus influenzae HK1212</name>
    <dbReference type="NCBI Taxonomy" id="456482"/>
    <lineage>
        <taxon>Bacteria</taxon>
        <taxon>Pseudomonadati</taxon>
        <taxon>Pseudomonadota</taxon>
        <taxon>Gammaproteobacteria</taxon>
        <taxon>Pasteurellales</taxon>
        <taxon>Pasteurellaceae</taxon>
        <taxon>Haemophilus</taxon>
    </lineage>
</organism>
<feature type="region of interest" description="Disordered" evidence="1">
    <location>
        <begin position="92"/>
        <end position="113"/>
    </location>
</feature>
<dbReference type="Pfam" id="PF12838">
    <property type="entry name" value="Fer4_7"/>
    <property type="match status" value="1"/>
</dbReference>
<comment type="caution">
    <text evidence="3">The sequence shown here is derived from an EMBL/GenBank/DDBJ whole genome shotgun (WGS) entry which is preliminary data.</text>
</comment>
<sequence>QGLRCDVCYRVCPLIDKAITLEKQHNPRSDKHALFIPTVHSDACTGCGKCEQACVLEEAAIKVLPMDLAKGMLGKHYRLGWEEKAKAGHSLAPKDMISLPTRTPDGSTVMPAPAEPVLAPILGSGK</sequence>
<gene>
    <name evidence="3" type="primary">napG</name>
    <name evidence="3" type="ORF">HAINFHK1212_0535</name>
</gene>
<evidence type="ECO:0000313" key="3">
    <source>
        <dbReference type="EMBL" id="EFA29079.1"/>
    </source>
</evidence>
<name>A0A7G2K270_HAEIF</name>
<evidence type="ECO:0000259" key="2">
    <source>
        <dbReference type="PROSITE" id="PS51379"/>
    </source>
</evidence>
<dbReference type="InterPro" id="IPR017896">
    <property type="entry name" value="4Fe4S_Fe-S-bd"/>
</dbReference>
<proteinExistence type="predicted"/>
<dbReference type="Gene3D" id="3.30.70.20">
    <property type="match status" value="1"/>
</dbReference>
<feature type="domain" description="4Fe-4S ferredoxin-type" evidence="2">
    <location>
        <begin position="35"/>
        <end position="66"/>
    </location>
</feature>
<dbReference type="SUPFAM" id="SSF54862">
    <property type="entry name" value="4Fe-4S ferredoxins"/>
    <property type="match status" value="1"/>
</dbReference>
<reference evidence="3" key="1">
    <citation type="journal article" date="2010" name="Genomics">
        <title>Tracing phylogenomic events leading to diversity of Haemophilus influenzae and the emergence of Brazilian Purpuric Fever (BPF)-associated clones.</title>
        <authorList>
            <person name="Papazisi L."/>
            <person name="Ratnayake S."/>
            <person name="Remortel B.G."/>
            <person name="Bock G.R."/>
            <person name="Liang W."/>
            <person name="Saeed A.I."/>
            <person name="Liu J."/>
            <person name="Fleischmann R.D."/>
            <person name="Kilian M."/>
            <person name="Peterson S.N."/>
        </authorList>
    </citation>
    <scope>NUCLEOTIDE SEQUENCE [LARGE SCALE GENOMIC DNA]</scope>
    <source>
        <strain evidence="3">HK1212</strain>
    </source>
</reference>
<evidence type="ECO:0000256" key="1">
    <source>
        <dbReference type="SAM" id="MobiDB-lite"/>
    </source>
</evidence>
<feature type="non-terminal residue" evidence="3">
    <location>
        <position position="1"/>
    </location>
</feature>
<protein>
    <submittedName>
        <fullName evidence="3">Ferredoxin-type protein NapG-like protein</fullName>
    </submittedName>
</protein>
<accession>A0A7G2K270</accession>
<dbReference type="AlphaFoldDB" id="A0A7G2K270"/>